<accession>A0ABM1VTN2</accession>
<reference evidence="2" key="1">
    <citation type="submission" date="2025-08" db="UniProtKB">
        <authorList>
            <consortium name="RefSeq"/>
        </authorList>
    </citation>
    <scope>IDENTIFICATION</scope>
</reference>
<sequence length="241" mass="26999">MKEMPEGKMWGQKGLTVDKGQCGPMTSRFKYDRVYSDSLQPPPHEPHLEKDFLFAPSNGGFLTAVNCIERIKAQCEHDKSDPAHYLRSMFDADKVREAVKYLCTNVKVYVHNADCIRRHHNLTTACTRESFKNFKTLAEANPNMDARIRYQCTFFETAVNCSVETVKTKCSPAAADIVGTVIRGLEPPRCSQITYSVSSGRKGEEDDGSESSSNGFNRTALLMPSILTLIASKLLLILLMY</sequence>
<organism evidence="1 2">
    <name type="scientific">Aplysia californica</name>
    <name type="common">California sea hare</name>
    <dbReference type="NCBI Taxonomy" id="6500"/>
    <lineage>
        <taxon>Eukaryota</taxon>
        <taxon>Metazoa</taxon>
        <taxon>Spiralia</taxon>
        <taxon>Lophotrochozoa</taxon>
        <taxon>Mollusca</taxon>
        <taxon>Gastropoda</taxon>
        <taxon>Heterobranchia</taxon>
        <taxon>Euthyneura</taxon>
        <taxon>Tectipleura</taxon>
        <taxon>Aplysiida</taxon>
        <taxon>Aplysioidea</taxon>
        <taxon>Aplysiidae</taxon>
        <taxon>Aplysia</taxon>
    </lineage>
</organism>
<evidence type="ECO:0000313" key="2">
    <source>
        <dbReference type="RefSeq" id="XP_035825774.1"/>
    </source>
</evidence>
<gene>
    <name evidence="2" type="primary">LOC106011808</name>
</gene>
<dbReference type="GeneID" id="106011808"/>
<dbReference type="RefSeq" id="XP_035825774.1">
    <property type="nucleotide sequence ID" value="XM_035969881.1"/>
</dbReference>
<name>A0ABM1VTN2_APLCA</name>
<dbReference type="Proteomes" id="UP000694888">
    <property type="component" value="Unplaced"/>
</dbReference>
<evidence type="ECO:0000313" key="1">
    <source>
        <dbReference type="Proteomes" id="UP000694888"/>
    </source>
</evidence>
<proteinExistence type="predicted"/>
<protein>
    <submittedName>
        <fullName evidence="2">Uncharacterized protein LOC106011808</fullName>
    </submittedName>
</protein>
<keyword evidence="1" id="KW-1185">Reference proteome</keyword>